<evidence type="ECO:0008006" key="4">
    <source>
        <dbReference type="Google" id="ProtNLM"/>
    </source>
</evidence>
<dbReference type="OrthoDB" id="3679835at2759"/>
<gene>
    <name evidence="2" type="ORF">ACRE_049540</name>
</gene>
<accession>A0A086T4M4</accession>
<comment type="caution">
    <text evidence="2">The sequence shown here is derived from an EMBL/GenBank/DDBJ whole genome shotgun (WGS) entry which is preliminary data.</text>
</comment>
<keyword evidence="1" id="KW-0732">Signal</keyword>
<evidence type="ECO:0000313" key="3">
    <source>
        <dbReference type="Proteomes" id="UP000029964"/>
    </source>
</evidence>
<proteinExistence type="predicted"/>
<feature type="signal peptide" evidence="1">
    <location>
        <begin position="1"/>
        <end position="19"/>
    </location>
</feature>
<dbReference type="HOGENOM" id="CLU_064269_0_0_1"/>
<evidence type="ECO:0000256" key="1">
    <source>
        <dbReference type="SAM" id="SignalP"/>
    </source>
</evidence>
<dbReference type="PANTHER" id="PTHR47199">
    <property type="entry name" value="PHOTOSYSTEM II STABILITY/ASSEMBLY FACTOR HCF136, CHLOROPLASTIC"/>
    <property type="match status" value="1"/>
</dbReference>
<feature type="chain" id="PRO_5001815350" description="Oxidoreductase" evidence="1">
    <location>
        <begin position="20"/>
        <end position="364"/>
    </location>
</feature>
<organism evidence="2 3">
    <name type="scientific">Hapsidospora chrysogenum (strain ATCC 11550 / CBS 779.69 / DSM 880 / IAM 14645 / JCM 23072 / IMI 49137)</name>
    <name type="common">Acremonium chrysogenum</name>
    <dbReference type="NCBI Taxonomy" id="857340"/>
    <lineage>
        <taxon>Eukaryota</taxon>
        <taxon>Fungi</taxon>
        <taxon>Dikarya</taxon>
        <taxon>Ascomycota</taxon>
        <taxon>Pezizomycotina</taxon>
        <taxon>Sordariomycetes</taxon>
        <taxon>Hypocreomycetidae</taxon>
        <taxon>Hypocreales</taxon>
        <taxon>Bionectriaceae</taxon>
        <taxon>Hapsidospora</taxon>
    </lineage>
</organism>
<name>A0A086T4M4_HAPC1</name>
<dbReference type="Proteomes" id="UP000029964">
    <property type="component" value="Unassembled WGS sequence"/>
</dbReference>
<dbReference type="AlphaFoldDB" id="A0A086T4M4"/>
<dbReference type="SUPFAM" id="SSF110296">
    <property type="entry name" value="Oligoxyloglucan reducing end-specific cellobiohydrolase"/>
    <property type="match status" value="1"/>
</dbReference>
<evidence type="ECO:0000313" key="2">
    <source>
        <dbReference type="EMBL" id="KFH44306.1"/>
    </source>
</evidence>
<sequence length="364" mass="38443">MVLLQPFALLSLWAAATLATSSFEAAIQNGQISNYDLASLKPSWKLSHTGTNASFRGLAPVSHSVAWVAGSRTTVLRTTDAGATWESVGPELSGEDAELEFRDVQAFSADEAVVLSIGNGADSRIFKTNDGGVSWSLAFENEEETAFYNCIAFDETSERGLAVSDPVDGKFRLAETLDRGDTWAIVDSEGMPPALEGEFGFSASGTCLSYAAGRWYNAAGGVDPGRVSTSNDGYDWEVEDTPIAGTASGGVFSVQFSDKKRGIAVGGDFENPTGNTDNAAYSSDGGRTWRAARKFPNGYRSGSSFLPLIPAVALAVGPTGSDWTFDAGRTWHGFDNGSFHAVECIKPFSCWASGDAGRVAKLGL</sequence>
<keyword evidence="3" id="KW-1185">Reference proteome</keyword>
<dbReference type="PANTHER" id="PTHR47199:SF2">
    <property type="entry name" value="PHOTOSYSTEM II STABILITY_ASSEMBLY FACTOR HCF136, CHLOROPLASTIC"/>
    <property type="match status" value="1"/>
</dbReference>
<dbReference type="Gene3D" id="2.130.10.10">
    <property type="entry name" value="YVTN repeat-like/Quinoprotein amine dehydrogenase"/>
    <property type="match status" value="1"/>
</dbReference>
<reference evidence="3" key="1">
    <citation type="journal article" date="2014" name="Genome Announc.">
        <title>Genome sequence and annotation of Acremonium chrysogenum, producer of the beta-lactam antibiotic cephalosporin C.</title>
        <authorList>
            <person name="Terfehr D."/>
            <person name="Dahlmann T.A."/>
            <person name="Specht T."/>
            <person name="Zadra I."/>
            <person name="Kuernsteiner H."/>
            <person name="Kueck U."/>
        </authorList>
    </citation>
    <scope>NUCLEOTIDE SEQUENCE [LARGE SCALE GENOMIC DNA]</scope>
    <source>
        <strain evidence="3">ATCC 11550 / CBS 779.69 / DSM 880 / IAM 14645 / JCM 23072 / IMI 49137</strain>
    </source>
</reference>
<protein>
    <recommendedName>
        <fullName evidence="4">Oxidoreductase</fullName>
    </recommendedName>
</protein>
<dbReference type="EMBL" id="JPKY01000051">
    <property type="protein sequence ID" value="KFH44306.1"/>
    <property type="molecule type" value="Genomic_DNA"/>
</dbReference>
<dbReference type="InterPro" id="IPR015943">
    <property type="entry name" value="WD40/YVTN_repeat-like_dom_sf"/>
</dbReference>